<evidence type="ECO:0000313" key="2">
    <source>
        <dbReference type="EMBL" id="ALC48246.1"/>
    </source>
</evidence>
<proteinExistence type="predicted"/>
<accession>A0A0M4ELE3</accession>
<keyword evidence="3" id="KW-1185">Reference proteome</keyword>
<dbReference type="EMBL" id="CP012528">
    <property type="protein sequence ID" value="ALC48246.1"/>
    <property type="molecule type" value="Genomic_DNA"/>
</dbReference>
<feature type="non-terminal residue" evidence="2">
    <location>
        <position position="257"/>
    </location>
</feature>
<feature type="non-terminal residue" evidence="2">
    <location>
        <position position="1"/>
    </location>
</feature>
<evidence type="ECO:0000313" key="3">
    <source>
        <dbReference type="Proteomes" id="UP000494163"/>
    </source>
</evidence>
<evidence type="ECO:0000256" key="1">
    <source>
        <dbReference type="SAM" id="MobiDB-lite"/>
    </source>
</evidence>
<dbReference type="Pfam" id="PF06020">
    <property type="entry name" value="Roughex"/>
    <property type="match status" value="1"/>
</dbReference>
<gene>
    <name evidence="2" type="ORF">Dbus_chrXg102</name>
</gene>
<feature type="region of interest" description="Disordered" evidence="1">
    <location>
        <begin position="205"/>
        <end position="234"/>
    </location>
</feature>
<reference evidence="2 3" key="1">
    <citation type="submission" date="2015-08" db="EMBL/GenBank/DDBJ databases">
        <title>Ancestral chromatin configuration constrains chromatin evolution on differentiating sex chromosomes in Drosophila.</title>
        <authorList>
            <person name="Zhou Q."/>
            <person name="Bachtrog D."/>
        </authorList>
    </citation>
    <scope>NUCLEOTIDE SEQUENCE [LARGE SCALE GENOMIC DNA]</scope>
    <source>
        <tissue evidence="2">Whole larvae</tissue>
    </source>
</reference>
<dbReference type="AlphaFoldDB" id="A0A0M4ELE3"/>
<protein>
    <submittedName>
        <fullName evidence="2">Rux</fullName>
    </submittedName>
</protein>
<dbReference type="OrthoDB" id="7860718at2759"/>
<dbReference type="InterPro" id="IPR009259">
    <property type="entry name" value="Roughex"/>
</dbReference>
<sequence>TKTFAATPIEVVKQVVASVEAGDVRSLLAEICVFNFLGRNVCSATEVTGWVRTQVTNRFKHQQFESATLCDLRQEVHLKERFGSSFGRQQYRPKLKHELPSSLKLHIDTDDDDDSDEIGAVVDPLALVLKTPPRGGDASSSHVLVQYVMATGVLKACHKADDGGICVGPLIPVELTVGYRNNPLEVCLIVYDKHDRYLGAALKRRGARSHRRHANTDDEAGEDEQPPPRTVRRTLFINEVDLDDDLGLRPIMESHEP</sequence>
<name>A0A0M4ELE3_DROBS</name>
<dbReference type="Proteomes" id="UP000494163">
    <property type="component" value="Chromosome X"/>
</dbReference>
<organism evidence="2 3">
    <name type="scientific">Drosophila busckii</name>
    <name type="common">Fruit fly</name>
    <dbReference type="NCBI Taxonomy" id="30019"/>
    <lineage>
        <taxon>Eukaryota</taxon>
        <taxon>Metazoa</taxon>
        <taxon>Ecdysozoa</taxon>
        <taxon>Arthropoda</taxon>
        <taxon>Hexapoda</taxon>
        <taxon>Insecta</taxon>
        <taxon>Pterygota</taxon>
        <taxon>Neoptera</taxon>
        <taxon>Endopterygota</taxon>
        <taxon>Diptera</taxon>
        <taxon>Brachycera</taxon>
        <taxon>Muscomorpha</taxon>
        <taxon>Ephydroidea</taxon>
        <taxon>Drosophilidae</taxon>
        <taxon>Drosophila</taxon>
    </lineage>
</organism>
<dbReference type="OMA" id="PRKRQHK"/>